<accession>A0A2T8KRN2</accession>
<evidence type="ECO:0000313" key="2">
    <source>
        <dbReference type="EMBL" id="PVH64841.1"/>
    </source>
</evidence>
<dbReference type="Gramene" id="PVH64841">
    <property type="protein sequence ID" value="PVH64841"/>
    <property type="gene ID" value="PAHAL_2G366400"/>
</dbReference>
<dbReference type="AlphaFoldDB" id="A0A2T8KRN2"/>
<name>A0A2T8KRN2_9POAL</name>
<feature type="region of interest" description="Disordered" evidence="1">
    <location>
        <begin position="13"/>
        <end position="39"/>
    </location>
</feature>
<organism evidence="2">
    <name type="scientific">Panicum hallii</name>
    <dbReference type="NCBI Taxonomy" id="206008"/>
    <lineage>
        <taxon>Eukaryota</taxon>
        <taxon>Viridiplantae</taxon>
        <taxon>Streptophyta</taxon>
        <taxon>Embryophyta</taxon>
        <taxon>Tracheophyta</taxon>
        <taxon>Spermatophyta</taxon>
        <taxon>Magnoliopsida</taxon>
        <taxon>Liliopsida</taxon>
        <taxon>Poales</taxon>
        <taxon>Poaceae</taxon>
        <taxon>PACMAD clade</taxon>
        <taxon>Panicoideae</taxon>
        <taxon>Panicodae</taxon>
        <taxon>Paniceae</taxon>
        <taxon>Panicinae</taxon>
        <taxon>Panicum</taxon>
        <taxon>Panicum sect. Panicum</taxon>
    </lineage>
</organism>
<protein>
    <submittedName>
        <fullName evidence="2">Uncharacterized protein</fullName>
    </submittedName>
</protein>
<gene>
    <name evidence="2" type="ORF">PAHAL_2G366400</name>
</gene>
<dbReference type="Proteomes" id="UP000243499">
    <property type="component" value="Chromosome 2"/>
</dbReference>
<dbReference type="EMBL" id="CM008047">
    <property type="protein sequence ID" value="PVH64841.1"/>
    <property type="molecule type" value="Genomic_DNA"/>
</dbReference>
<evidence type="ECO:0000256" key="1">
    <source>
        <dbReference type="SAM" id="MobiDB-lite"/>
    </source>
</evidence>
<proteinExistence type="predicted"/>
<sequence>MGAGVLSTRADRVLGSPTCTDGSLSREPGARPPRSSGAMPLLVDPFLRRTSRHLLHTSGGRPGINATMIGEAFSIFLDFLHEHELARARACLYILLLLITRTDSSSRVSRAAHLGFRRQHCSAWGQKLCFYRRVLSNQTHTSVASTYYKPVCQKIIRKPP</sequence>
<reference evidence="2" key="1">
    <citation type="submission" date="2018-04" db="EMBL/GenBank/DDBJ databases">
        <title>WGS assembly of Panicum hallii.</title>
        <authorList>
            <person name="Lovell J."/>
            <person name="Jenkins J."/>
            <person name="Lowry D."/>
            <person name="Mamidi S."/>
            <person name="Sreedasyam A."/>
            <person name="Weng X."/>
            <person name="Barry K."/>
            <person name="Bonette J."/>
            <person name="Campitelli B."/>
            <person name="Daum C."/>
            <person name="Gordon S."/>
            <person name="Gould B."/>
            <person name="Lipzen A."/>
            <person name="Macqueen A."/>
            <person name="Palacio-Mejia J."/>
            <person name="Plott C."/>
            <person name="Shakirov E."/>
            <person name="Shu S."/>
            <person name="Yoshinaga Y."/>
            <person name="Zane M."/>
            <person name="Rokhsar D."/>
            <person name="Grimwood J."/>
            <person name="Schmutz J."/>
            <person name="Juenger T."/>
        </authorList>
    </citation>
    <scope>NUCLEOTIDE SEQUENCE [LARGE SCALE GENOMIC DNA]</scope>
    <source>
        <strain evidence="2">FIL2</strain>
    </source>
</reference>